<feature type="transmembrane region" description="Helical" evidence="1">
    <location>
        <begin position="143"/>
        <end position="164"/>
    </location>
</feature>
<reference evidence="3" key="1">
    <citation type="submission" date="2013-04" db="EMBL/GenBank/DDBJ databases">
        <authorList>
            <person name="Qu J."/>
            <person name="Murali S.C."/>
            <person name="Bandaranaike D."/>
            <person name="Bellair M."/>
            <person name="Blankenburg K."/>
            <person name="Chao H."/>
            <person name="Dinh H."/>
            <person name="Doddapaneni H."/>
            <person name="Downs B."/>
            <person name="Dugan-Rocha S."/>
            <person name="Elkadiri S."/>
            <person name="Gnanaolivu R.D."/>
            <person name="Hernandez B."/>
            <person name="Javaid M."/>
            <person name="Jayaseelan J.C."/>
            <person name="Lee S."/>
            <person name="Li M."/>
            <person name="Ming W."/>
            <person name="Munidasa M."/>
            <person name="Muniz J."/>
            <person name="Nguyen L."/>
            <person name="Ongeri F."/>
            <person name="Osuji N."/>
            <person name="Pu L.-L."/>
            <person name="Puazo M."/>
            <person name="Qu C."/>
            <person name="Quiroz J."/>
            <person name="Raj R."/>
            <person name="Weissenberger G."/>
            <person name="Xin Y."/>
            <person name="Zou X."/>
            <person name="Han Y."/>
            <person name="Richards S."/>
            <person name="Worley K."/>
            <person name="Muzny D."/>
            <person name="Gibbs R."/>
        </authorList>
    </citation>
    <scope>NUCLEOTIDE SEQUENCE</scope>
    <source>
        <strain evidence="3">Sampled in the wild</strain>
    </source>
</reference>
<evidence type="ECO:0000313" key="4">
    <source>
        <dbReference type="Proteomes" id="UP000792457"/>
    </source>
</evidence>
<comment type="caution">
    <text evidence="3">The sequence shown here is derived from an EMBL/GenBank/DDBJ whole genome shotgun (WGS) entry which is preliminary data.</text>
</comment>
<evidence type="ECO:0000313" key="3">
    <source>
        <dbReference type="EMBL" id="KAG8222732.1"/>
    </source>
</evidence>
<evidence type="ECO:0000259" key="2">
    <source>
        <dbReference type="Pfam" id="PF01757"/>
    </source>
</evidence>
<dbReference type="Proteomes" id="UP000792457">
    <property type="component" value="Unassembled WGS sequence"/>
</dbReference>
<protein>
    <recommendedName>
        <fullName evidence="2">Acyltransferase 3 domain-containing protein</fullName>
    </recommendedName>
</protein>
<keyword evidence="4" id="KW-1185">Reference proteome</keyword>
<dbReference type="AlphaFoldDB" id="A0A8K0JVP4"/>
<keyword evidence="1" id="KW-0812">Transmembrane</keyword>
<dbReference type="InterPro" id="IPR052728">
    <property type="entry name" value="O2_lipid_transport_reg"/>
</dbReference>
<gene>
    <name evidence="3" type="ORF">J437_LFUL008128</name>
</gene>
<sequence>METDMQMYLLSPFFVLLLWRMKATGVLSIFAIMGLLSVFKYYIVIKESLATVLYYGIGVHQLVKSANFIYLDFVQRLVPYLSGILLGYFLRIRDKSFQFSKDTLIMGSALALWAFYYTFYSMVHASVQGYVYDSRESAKFGALQPLASSFSICWFIFICVTGQAEWINRKLKWKGFLVTSRLAFAFYLIQIPIMVVEVGRNPNPTVFSPLSVLDLNIFITTLVLAVWLTLLFLFPILNMWRILDRDATHQPVANGVKKE</sequence>
<dbReference type="EMBL" id="KZ308143">
    <property type="protein sequence ID" value="KAG8222732.1"/>
    <property type="molecule type" value="Genomic_DNA"/>
</dbReference>
<feature type="transmembrane region" description="Helical" evidence="1">
    <location>
        <begin position="23"/>
        <end position="45"/>
    </location>
</feature>
<keyword evidence="1" id="KW-0472">Membrane</keyword>
<name>A0A8K0JVP4_LADFU</name>
<feature type="transmembrane region" description="Helical" evidence="1">
    <location>
        <begin position="215"/>
        <end position="237"/>
    </location>
</feature>
<feature type="transmembrane region" description="Helical" evidence="1">
    <location>
        <begin position="176"/>
        <end position="195"/>
    </location>
</feature>
<evidence type="ECO:0000256" key="1">
    <source>
        <dbReference type="SAM" id="Phobius"/>
    </source>
</evidence>
<dbReference type="OrthoDB" id="8196286at2759"/>
<dbReference type="Pfam" id="PF01757">
    <property type="entry name" value="Acyl_transf_3"/>
    <property type="match status" value="1"/>
</dbReference>
<reference evidence="3" key="2">
    <citation type="submission" date="2017-10" db="EMBL/GenBank/DDBJ databases">
        <title>Ladona fulva Genome sequencing and assembly.</title>
        <authorList>
            <person name="Murali S."/>
            <person name="Richards S."/>
            <person name="Bandaranaike D."/>
            <person name="Bellair M."/>
            <person name="Blankenburg K."/>
            <person name="Chao H."/>
            <person name="Dinh H."/>
            <person name="Doddapaneni H."/>
            <person name="Dugan-Rocha S."/>
            <person name="Elkadiri S."/>
            <person name="Gnanaolivu R."/>
            <person name="Hernandez B."/>
            <person name="Skinner E."/>
            <person name="Javaid M."/>
            <person name="Lee S."/>
            <person name="Li M."/>
            <person name="Ming W."/>
            <person name="Munidasa M."/>
            <person name="Muniz J."/>
            <person name="Nguyen L."/>
            <person name="Hughes D."/>
            <person name="Osuji N."/>
            <person name="Pu L.-L."/>
            <person name="Puazo M."/>
            <person name="Qu C."/>
            <person name="Quiroz J."/>
            <person name="Raj R."/>
            <person name="Weissenberger G."/>
            <person name="Xin Y."/>
            <person name="Zou X."/>
            <person name="Han Y."/>
            <person name="Worley K."/>
            <person name="Muzny D."/>
            <person name="Gibbs R."/>
        </authorList>
    </citation>
    <scope>NUCLEOTIDE SEQUENCE</scope>
    <source>
        <strain evidence="3">Sampled in the wild</strain>
    </source>
</reference>
<dbReference type="PANTHER" id="PTHR11161">
    <property type="entry name" value="O-ACYLTRANSFERASE"/>
    <property type="match status" value="1"/>
</dbReference>
<dbReference type="GO" id="GO:0016747">
    <property type="term" value="F:acyltransferase activity, transferring groups other than amino-acyl groups"/>
    <property type="evidence" value="ECO:0007669"/>
    <property type="project" value="InterPro"/>
</dbReference>
<proteinExistence type="predicted"/>
<feature type="transmembrane region" description="Helical" evidence="1">
    <location>
        <begin position="77"/>
        <end position="92"/>
    </location>
</feature>
<dbReference type="InterPro" id="IPR002656">
    <property type="entry name" value="Acyl_transf_3_dom"/>
</dbReference>
<feature type="transmembrane region" description="Helical" evidence="1">
    <location>
        <begin position="104"/>
        <end position="123"/>
    </location>
</feature>
<organism evidence="3 4">
    <name type="scientific">Ladona fulva</name>
    <name type="common">Scarce chaser dragonfly</name>
    <name type="synonym">Libellula fulva</name>
    <dbReference type="NCBI Taxonomy" id="123851"/>
    <lineage>
        <taxon>Eukaryota</taxon>
        <taxon>Metazoa</taxon>
        <taxon>Ecdysozoa</taxon>
        <taxon>Arthropoda</taxon>
        <taxon>Hexapoda</taxon>
        <taxon>Insecta</taxon>
        <taxon>Pterygota</taxon>
        <taxon>Palaeoptera</taxon>
        <taxon>Odonata</taxon>
        <taxon>Epiprocta</taxon>
        <taxon>Anisoptera</taxon>
        <taxon>Libelluloidea</taxon>
        <taxon>Libellulidae</taxon>
        <taxon>Ladona</taxon>
    </lineage>
</organism>
<accession>A0A8K0JVP4</accession>
<feature type="domain" description="Acyltransferase 3" evidence="2">
    <location>
        <begin position="3"/>
        <end position="229"/>
    </location>
</feature>
<dbReference type="PANTHER" id="PTHR11161:SF4">
    <property type="entry name" value="DROP DEAD"/>
    <property type="match status" value="1"/>
</dbReference>
<keyword evidence="1" id="KW-1133">Transmembrane helix</keyword>